<evidence type="ECO:0000256" key="1">
    <source>
        <dbReference type="ARBA" id="ARBA00004496"/>
    </source>
</evidence>
<keyword evidence="6" id="KW-1185">Reference proteome</keyword>
<protein>
    <submittedName>
        <fullName evidence="5">ESX secretion-associated protein EspG</fullName>
    </submittedName>
</protein>
<keyword evidence="3" id="KW-0963">Cytoplasm</keyword>
<dbReference type="AlphaFoldDB" id="A0A1V9A818"/>
<proteinExistence type="inferred from homology"/>
<comment type="caution">
    <text evidence="5">The sequence shown here is derived from an EMBL/GenBank/DDBJ whole genome shotgun (WGS) entry which is preliminary data.</text>
</comment>
<keyword evidence="4" id="KW-0143">Chaperone</keyword>
<dbReference type="OrthoDB" id="3676008at2"/>
<evidence type="ECO:0000313" key="5">
    <source>
        <dbReference type="EMBL" id="OQO93231.1"/>
    </source>
</evidence>
<dbReference type="InterPro" id="IPR025734">
    <property type="entry name" value="EspG"/>
</dbReference>
<evidence type="ECO:0000256" key="2">
    <source>
        <dbReference type="ARBA" id="ARBA00006411"/>
    </source>
</evidence>
<gene>
    <name evidence="5" type="ORF">B1813_11955</name>
</gene>
<comment type="subcellular location">
    <subcellularLocation>
        <location evidence="1">Cytoplasm</location>
    </subcellularLocation>
</comment>
<accession>A0A1V9A818</accession>
<dbReference type="RefSeq" id="WP_024875406.1">
    <property type="nucleotide sequence ID" value="NZ_AZUM01000002.1"/>
</dbReference>
<dbReference type="Pfam" id="PF14011">
    <property type="entry name" value="ESX-1_EspG"/>
    <property type="match status" value="1"/>
</dbReference>
<evidence type="ECO:0000256" key="4">
    <source>
        <dbReference type="ARBA" id="ARBA00023186"/>
    </source>
</evidence>
<comment type="similarity">
    <text evidence="2">Belongs to the EspG family.</text>
</comment>
<evidence type="ECO:0000256" key="3">
    <source>
        <dbReference type="ARBA" id="ARBA00022490"/>
    </source>
</evidence>
<organism evidence="5 6">
    <name type="scientific">Saccharomonospora piscinae</name>
    <dbReference type="NCBI Taxonomy" id="687388"/>
    <lineage>
        <taxon>Bacteria</taxon>
        <taxon>Bacillati</taxon>
        <taxon>Actinomycetota</taxon>
        <taxon>Actinomycetes</taxon>
        <taxon>Pseudonocardiales</taxon>
        <taxon>Pseudonocardiaceae</taxon>
        <taxon>Saccharomonospora</taxon>
    </lineage>
</organism>
<sequence length="254" mass="27114">MSAQEFFTPVAFDLLWEEAGVGELPYPLSVPSHGASEDERAALRRRVHTELAARNIDASPVGDWLRVLARPSVSIDALHIPEFRQQPVSALAAADGAQAVLAVQNADGIWLRSAYADGLASAIVDLLPSAARGTEASITLPLDSALRIAPARSGAAESPRKRGGLADRAHDPAEAYAQLIAQPRLRGGQLAANSRDELGSKRRSAVLAWFDTASGRYLSLSRTGPDGREWVTVAPADAKTLRNRLGELLSEVTR</sequence>
<dbReference type="EMBL" id="MWIH01000005">
    <property type="protein sequence ID" value="OQO93231.1"/>
    <property type="molecule type" value="Genomic_DNA"/>
</dbReference>
<dbReference type="STRING" id="1962155.B1813_11955"/>
<evidence type="ECO:0000313" key="6">
    <source>
        <dbReference type="Proteomes" id="UP000192591"/>
    </source>
</evidence>
<dbReference type="Proteomes" id="UP000192591">
    <property type="component" value="Unassembled WGS sequence"/>
</dbReference>
<reference evidence="5 6" key="1">
    <citation type="submission" date="2017-02" db="EMBL/GenBank/DDBJ databases">
        <title>Draft genome of Saccharomonospora sp. 154.</title>
        <authorList>
            <person name="Alonso-Carmona G.S."/>
            <person name="De La Haba R."/>
            <person name="Vera-Gargallo B."/>
            <person name="Sandoval-Trujillo A.H."/>
            <person name="Ramirez-Duran N."/>
            <person name="Ventosa A."/>
        </authorList>
    </citation>
    <scope>NUCLEOTIDE SEQUENCE [LARGE SCALE GENOMIC DNA]</scope>
    <source>
        <strain evidence="5 6">LRS4.154</strain>
    </source>
</reference>
<name>A0A1V9A818_SACPI</name>